<feature type="region of interest" description="Disordered" evidence="1">
    <location>
        <begin position="39"/>
        <end position="80"/>
    </location>
</feature>
<gene>
    <name evidence="2" type="ORF">Tci_897765</name>
</gene>
<reference evidence="2" key="1">
    <citation type="journal article" date="2019" name="Sci. Rep.">
        <title>Draft genome of Tanacetum cinerariifolium, the natural source of mosquito coil.</title>
        <authorList>
            <person name="Yamashiro T."/>
            <person name="Shiraishi A."/>
            <person name="Satake H."/>
            <person name="Nakayama K."/>
        </authorList>
    </citation>
    <scope>NUCLEOTIDE SEQUENCE</scope>
</reference>
<organism evidence="2">
    <name type="scientific">Tanacetum cinerariifolium</name>
    <name type="common">Dalmatian daisy</name>
    <name type="synonym">Chrysanthemum cinerariifolium</name>
    <dbReference type="NCBI Taxonomy" id="118510"/>
    <lineage>
        <taxon>Eukaryota</taxon>
        <taxon>Viridiplantae</taxon>
        <taxon>Streptophyta</taxon>
        <taxon>Embryophyta</taxon>
        <taxon>Tracheophyta</taxon>
        <taxon>Spermatophyta</taxon>
        <taxon>Magnoliopsida</taxon>
        <taxon>eudicotyledons</taxon>
        <taxon>Gunneridae</taxon>
        <taxon>Pentapetalae</taxon>
        <taxon>asterids</taxon>
        <taxon>campanulids</taxon>
        <taxon>Asterales</taxon>
        <taxon>Asteraceae</taxon>
        <taxon>Asteroideae</taxon>
        <taxon>Anthemideae</taxon>
        <taxon>Anthemidinae</taxon>
        <taxon>Tanacetum</taxon>
    </lineage>
</organism>
<proteinExistence type="predicted"/>
<dbReference type="EMBL" id="BKCJ011363398">
    <property type="protein sequence ID" value="GFD25796.1"/>
    <property type="molecule type" value="Genomic_DNA"/>
</dbReference>
<evidence type="ECO:0000313" key="2">
    <source>
        <dbReference type="EMBL" id="GFD25796.1"/>
    </source>
</evidence>
<feature type="non-terminal residue" evidence="2">
    <location>
        <position position="1"/>
    </location>
</feature>
<dbReference type="AlphaFoldDB" id="A0A699UWH9"/>
<protein>
    <submittedName>
        <fullName evidence="2">Uncharacterized protein</fullName>
    </submittedName>
</protein>
<evidence type="ECO:0000256" key="1">
    <source>
        <dbReference type="SAM" id="MobiDB-lite"/>
    </source>
</evidence>
<name>A0A699UWH9_TANCI</name>
<sequence length="80" mass="8345">LRFEVGESLSAPTARPTGGFRADYGLVGTLDDEISVSTTDGDYRITGSRPHMTDTASRGIDSAEDTTDTDGSIVETAGTC</sequence>
<accession>A0A699UWH9</accession>
<comment type="caution">
    <text evidence="2">The sequence shown here is derived from an EMBL/GenBank/DDBJ whole genome shotgun (WGS) entry which is preliminary data.</text>
</comment>
<feature type="non-terminal residue" evidence="2">
    <location>
        <position position="80"/>
    </location>
</feature>
<feature type="region of interest" description="Disordered" evidence="1">
    <location>
        <begin position="1"/>
        <end position="21"/>
    </location>
</feature>